<accession>A0A3M7PUZ7</accession>
<organism evidence="1 2">
    <name type="scientific">Brachionus plicatilis</name>
    <name type="common">Marine rotifer</name>
    <name type="synonym">Brachionus muelleri</name>
    <dbReference type="NCBI Taxonomy" id="10195"/>
    <lineage>
        <taxon>Eukaryota</taxon>
        <taxon>Metazoa</taxon>
        <taxon>Spiralia</taxon>
        <taxon>Gnathifera</taxon>
        <taxon>Rotifera</taxon>
        <taxon>Eurotatoria</taxon>
        <taxon>Monogononta</taxon>
        <taxon>Pseudotrocha</taxon>
        <taxon>Ploima</taxon>
        <taxon>Brachionidae</taxon>
        <taxon>Brachionus</taxon>
    </lineage>
</organism>
<protein>
    <submittedName>
        <fullName evidence="1">Uncharacterized protein</fullName>
    </submittedName>
</protein>
<name>A0A3M7PUZ7_BRAPC</name>
<sequence length="161" mass="18514">MEIIQVFEPFYNATLELSGCKYVTISIVIPTFGCLQASLLVDPNDSLIVRVLKEVLNYWTNIYTDKYEIFTKKILIAATFLDVRTKIFGRFSDEIRKEFLTEAKNTIKTIISELTTEQKQVLKIVNLSNIPDSLNTFEASHQKVPTLKENLHSNNLILIRI</sequence>
<dbReference type="Proteomes" id="UP000276133">
    <property type="component" value="Unassembled WGS sequence"/>
</dbReference>
<reference evidence="1 2" key="1">
    <citation type="journal article" date="2018" name="Sci. Rep.">
        <title>Genomic signatures of local adaptation to the degree of environmental predictability in rotifers.</title>
        <authorList>
            <person name="Franch-Gras L."/>
            <person name="Hahn C."/>
            <person name="Garcia-Roger E.M."/>
            <person name="Carmona M.J."/>
            <person name="Serra M."/>
            <person name="Gomez A."/>
        </authorList>
    </citation>
    <scope>NUCLEOTIDE SEQUENCE [LARGE SCALE GENOMIC DNA]</scope>
    <source>
        <strain evidence="1">HYR1</strain>
    </source>
</reference>
<evidence type="ECO:0000313" key="1">
    <source>
        <dbReference type="EMBL" id="RNA02976.1"/>
    </source>
</evidence>
<gene>
    <name evidence="1" type="ORF">BpHYR1_009258</name>
</gene>
<dbReference type="EMBL" id="REGN01008692">
    <property type="protein sequence ID" value="RNA02976.1"/>
    <property type="molecule type" value="Genomic_DNA"/>
</dbReference>
<proteinExistence type="predicted"/>
<evidence type="ECO:0000313" key="2">
    <source>
        <dbReference type="Proteomes" id="UP000276133"/>
    </source>
</evidence>
<keyword evidence="2" id="KW-1185">Reference proteome</keyword>
<dbReference type="AlphaFoldDB" id="A0A3M7PUZ7"/>
<comment type="caution">
    <text evidence="1">The sequence shown here is derived from an EMBL/GenBank/DDBJ whole genome shotgun (WGS) entry which is preliminary data.</text>
</comment>